<evidence type="ECO:0000259" key="1">
    <source>
        <dbReference type="Pfam" id="PF18962"/>
    </source>
</evidence>
<evidence type="ECO:0000313" key="3">
    <source>
        <dbReference type="Proteomes" id="UP001324380"/>
    </source>
</evidence>
<organism evidence="2 3">
    <name type="scientific">Mucilaginibacter sabulilitoris</name>
    <dbReference type="NCBI Taxonomy" id="1173583"/>
    <lineage>
        <taxon>Bacteria</taxon>
        <taxon>Pseudomonadati</taxon>
        <taxon>Bacteroidota</taxon>
        <taxon>Sphingobacteriia</taxon>
        <taxon>Sphingobacteriales</taxon>
        <taxon>Sphingobacteriaceae</taxon>
        <taxon>Mucilaginibacter</taxon>
    </lineage>
</organism>
<gene>
    <name evidence="2" type="ORF">SNE25_13750</name>
</gene>
<evidence type="ECO:0000313" key="2">
    <source>
        <dbReference type="EMBL" id="WPU96583.1"/>
    </source>
</evidence>
<dbReference type="InterPro" id="IPR026444">
    <property type="entry name" value="Secre_tail"/>
</dbReference>
<accession>A0ABZ0TTZ5</accession>
<protein>
    <submittedName>
        <fullName evidence="2">T9SS type A sorting domain-containing protein</fullName>
    </submittedName>
</protein>
<proteinExistence type="predicted"/>
<name>A0ABZ0TTZ5_9SPHI</name>
<dbReference type="RefSeq" id="WP_321565676.1">
    <property type="nucleotide sequence ID" value="NZ_CP139558.1"/>
</dbReference>
<feature type="domain" description="Secretion system C-terminal sorting" evidence="1">
    <location>
        <begin position="1069"/>
        <end position="1133"/>
    </location>
</feature>
<dbReference type="NCBIfam" id="TIGR04183">
    <property type="entry name" value="Por_Secre_tail"/>
    <property type="match status" value="1"/>
</dbReference>
<dbReference type="Pfam" id="PF18962">
    <property type="entry name" value="Por_Secre_tail"/>
    <property type="match status" value="1"/>
</dbReference>
<reference evidence="2 3" key="1">
    <citation type="submission" date="2023-11" db="EMBL/GenBank/DDBJ databases">
        <title>Analysis of the Genomes of Mucilaginibacter gossypii cycad 4 and M. sabulilitoris SNA2: microbes with the potential for plant growth promotion.</title>
        <authorList>
            <person name="Hirsch A.M."/>
            <person name="Humm E."/>
            <person name="Rubbi M."/>
            <person name="Del Vecchio G."/>
            <person name="Ha S.M."/>
            <person name="Pellegrini M."/>
            <person name="Gunsalus R.P."/>
        </authorList>
    </citation>
    <scope>NUCLEOTIDE SEQUENCE [LARGE SCALE GENOMIC DNA]</scope>
    <source>
        <strain evidence="2 3">SNA2</strain>
    </source>
</reference>
<keyword evidence="3" id="KW-1185">Reference proteome</keyword>
<dbReference type="Proteomes" id="UP001324380">
    <property type="component" value="Chromosome"/>
</dbReference>
<sequence length="1146" mass="121403">MQSRAFATTFDWKGGTSTPTGNNWITPSNWAVGGVTQSSDYPGRDATDDIVRFGVAGSVYTTQPSLTVASTDSLVVGSIIFGTIQYSSTTAITGYDITGTVLTVNTGKLVVTGDITQSVNTSGGSIFNVLMGSGTISCNNIQMGAAANSSGSNKISILISLIKALSVKTDVKLNLNVNVGTGVGFRLENGTMTIGNKITFIDNSAITAGNATYFTVNARRSQTNPSANILTNPTLILNSSAAVDTIPTPNASVNFYGDRNPGGKATVIYRGASPLIYTTSKLGFGPGGGVVNSNAATDPIYDNLIIQGTGTAVIGKVQTPANTSYLNIDSTFTTNSNVSFSNATNTATKVGATGSTAATWTNNSPATVTGGAGTIDINGSLSNSGTMTMGIGALSISKNYTNTGTFTPNATPTITFDGTTQALTDATATGTNFYNVTFTGGGTKSMASGNKFTVAPLYTLNVNSSSTLAVGSTSSTTALTLKSTLAGDASIADMTNGTITGNINVQRFVRGNLRRYMLLSSPLANASASTYDLKPLKVNTWITGPNGSATGYDFDNAPQTGNSPSVFIYDENSPLTQNPNSVINNEYKPFATMSETVPIGNGFLFYFRGDRSVSNPFSPPFPASNDATLNFFGAVFKGGGTNGSFSPKIINFSNSPIPTYYSTLAGGTNLSFNSTISSKKGFNMIGNPYASVIDLKLVYSGNSNRYKFFYMLIKDANTGTNSSSTRFAVYDALADTAQAGSSRYALSGQGFFVQTAAATPITFTETMKVAYSAYLARPSTKPIFNVVPNPRSARTTLAVNPHENNAVGTLAAATPSETTPVPMPWLRMELMKDSLILNTTDINFDKNSGSTFKIGEDAPYISSSGQGDFFYSQSADSVGCFINYTSDLEKLKQINLVVTFSNYGVYKLTAPNKKNIDERYTIFLKDKFTNDSLDVVHNPQYSFNVTTNKASYAHDRFYLSIGIAPGHEYKLLDFTGAKVTTGLQLNWRTDNESNFTRFMIEKSSDGGKSFTAIDSLQSTGAGKYTIVDEAPGNGQLVYRLKQNLVTGKTDISKNLVFNFLSNLIPKFIVYPSNATQNININFGKTYSDRISVSIISATGSLVKTITASNTDSVQQDVGNLLKGLYIVEATDEATGKRIGSTKFFKQ</sequence>
<dbReference type="EMBL" id="CP139558">
    <property type="protein sequence ID" value="WPU96583.1"/>
    <property type="molecule type" value="Genomic_DNA"/>
</dbReference>